<reference evidence="2 3" key="1">
    <citation type="submission" date="2023-08" db="EMBL/GenBank/DDBJ databases">
        <title>Black Yeasts Isolated from many extreme environments.</title>
        <authorList>
            <person name="Coleine C."/>
            <person name="Stajich J.E."/>
            <person name="Selbmann L."/>
        </authorList>
    </citation>
    <scope>NUCLEOTIDE SEQUENCE [LARGE SCALE GENOMIC DNA]</scope>
    <source>
        <strain evidence="2 3">CCFEE 5792</strain>
    </source>
</reference>
<protein>
    <submittedName>
        <fullName evidence="2">Uncharacterized protein</fullName>
    </submittedName>
</protein>
<keyword evidence="1" id="KW-1133">Transmembrane helix</keyword>
<dbReference type="AlphaFoldDB" id="A0AAV9NB76"/>
<dbReference type="Proteomes" id="UP001358417">
    <property type="component" value="Unassembled WGS sequence"/>
</dbReference>
<dbReference type="RefSeq" id="XP_064706871.1">
    <property type="nucleotide sequence ID" value="XM_064845326.1"/>
</dbReference>
<organism evidence="2 3">
    <name type="scientific">Exophiala bonariae</name>
    <dbReference type="NCBI Taxonomy" id="1690606"/>
    <lineage>
        <taxon>Eukaryota</taxon>
        <taxon>Fungi</taxon>
        <taxon>Dikarya</taxon>
        <taxon>Ascomycota</taxon>
        <taxon>Pezizomycotina</taxon>
        <taxon>Eurotiomycetes</taxon>
        <taxon>Chaetothyriomycetidae</taxon>
        <taxon>Chaetothyriales</taxon>
        <taxon>Herpotrichiellaceae</taxon>
        <taxon>Exophiala</taxon>
    </lineage>
</organism>
<dbReference type="GeneID" id="89969923"/>
<keyword evidence="1" id="KW-0472">Membrane</keyword>
<keyword evidence="3" id="KW-1185">Reference proteome</keyword>
<evidence type="ECO:0000313" key="3">
    <source>
        <dbReference type="Proteomes" id="UP001358417"/>
    </source>
</evidence>
<accession>A0AAV9NB76</accession>
<name>A0AAV9NB76_9EURO</name>
<sequence>MSLCPDNSTQCLLRALLEDNSTRALLQELIETTSRFNWDPLNFAITAAIGVLALIVACLTIFQGLLAAGPGRIKASKVAIGPFAELSKSRFDFTELGLRTKASVPSINRMNKIHRIDREFPDHVCCSKHNPAVGPSEPGASWLRLLTELGISDPRIWSNVVRQTDNLPADISAAPAAGSVSFLAHLAAISDDGCTIERLPKSRFVTVVGESSQLTFRDHPVLGSVALYETYRESPKYRAKKKRSKTKYRLNISELHSIGSAETAAMLDLSYGLVKCSYLGYAVSEGSVQLSFGVFLQKLTSHCNHNHLNSNLDSVLFGGRGSYGARYVKTYIFALLLFTSVPSLVRAFPSKLLGLRGAIKHLALQFEAWSKSPDDVICGLQNAIEQHNGSFLPVSTAAYPFYIYGARARHHSSSSWLEDSPGAGWCTASMTSDFRKSEHDLLYARDMIQLCCDWVQEIAKDGTSNRTDGQMPTKYLMETSTTAKQKLLTGIYLIDDWIRLHSRTDAICAAFSIISRIESELGIKSRESPLFDRNDLPQPQHDVCADQTAFKGLKMVLVYRAIFLGALLELSADTSCIVERGFPDSIVKVL</sequence>
<comment type="caution">
    <text evidence="2">The sequence shown here is derived from an EMBL/GenBank/DDBJ whole genome shotgun (WGS) entry which is preliminary data.</text>
</comment>
<feature type="transmembrane region" description="Helical" evidence="1">
    <location>
        <begin position="43"/>
        <end position="67"/>
    </location>
</feature>
<evidence type="ECO:0000256" key="1">
    <source>
        <dbReference type="SAM" id="Phobius"/>
    </source>
</evidence>
<dbReference type="EMBL" id="JAVRRD010000011">
    <property type="protein sequence ID" value="KAK5053746.1"/>
    <property type="molecule type" value="Genomic_DNA"/>
</dbReference>
<proteinExistence type="predicted"/>
<keyword evidence="1" id="KW-0812">Transmembrane</keyword>
<evidence type="ECO:0000313" key="2">
    <source>
        <dbReference type="EMBL" id="KAK5053746.1"/>
    </source>
</evidence>
<gene>
    <name evidence="2" type="ORF">LTR84_001707</name>
</gene>